<reference evidence="3" key="1">
    <citation type="submission" date="2018-01" db="EMBL/GenBank/DDBJ databases">
        <title>An insight into the sialome of Amazonian anophelines.</title>
        <authorList>
            <person name="Ribeiro J.M."/>
            <person name="Scarpassa V."/>
            <person name="Calvo E."/>
        </authorList>
    </citation>
    <scope>NUCLEOTIDE SEQUENCE</scope>
    <source>
        <tissue evidence="3">Salivary glands</tissue>
    </source>
</reference>
<dbReference type="EMBL" id="GGFM01008915">
    <property type="protein sequence ID" value="MBW29666.1"/>
    <property type="molecule type" value="Transcribed_RNA"/>
</dbReference>
<evidence type="ECO:0000313" key="3">
    <source>
        <dbReference type="EMBL" id="MBW29666.1"/>
    </source>
</evidence>
<dbReference type="AlphaFoldDB" id="A0A2M3ZMA5"/>
<proteinExistence type="predicted"/>
<feature type="compositionally biased region" description="Basic and acidic residues" evidence="1">
    <location>
        <begin position="66"/>
        <end position="75"/>
    </location>
</feature>
<feature type="signal peptide" evidence="2">
    <location>
        <begin position="1"/>
        <end position="18"/>
    </location>
</feature>
<name>A0A2M3ZMA5_9DIPT</name>
<accession>A0A2M3ZMA5</accession>
<organism evidence="3">
    <name type="scientific">Anopheles braziliensis</name>
    <dbReference type="NCBI Taxonomy" id="58242"/>
    <lineage>
        <taxon>Eukaryota</taxon>
        <taxon>Metazoa</taxon>
        <taxon>Ecdysozoa</taxon>
        <taxon>Arthropoda</taxon>
        <taxon>Hexapoda</taxon>
        <taxon>Insecta</taxon>
        <taxon>Pterygota</taxon>
        <taxon>Neoptera</taxon>
        <taxon>Endopterygota</taxon>
        <taxon>Diptera</taxon>
        <taxon>Nematocera</taxon>
        <taxon>Culicoidea</taxon>
        <taxon>Culicidae</taxon>
        <taxon>Anophelinae</taxon>
        <taxon>Anopheles</taxon>
    </lineage>
</organism>
<keyword evidence="2" id="KW-0732">Signal</keyword>
<evidence type="ECO:0000256" key="1">
    <source>
        <dbReference type="SAM" id="MobiDB-lite"/>
    </source>
</evidence>
<sequence>MAHVCVLCAVLMANGGTPTPRQSWRKGDLHRRWPFARSQSLSSSSSKVSGAVGCLSARPTPPCPKAKGESRSLRS</sequence>
<feature type="chain" id="PRO_5014882480" evidence="2">
    <location>
        <begin position="19"/>
        <end position="75"/>
    </location>
</feature>
<feature type="region of interest" description="Disordered" evidence="1">
    <location>
        <begin position="39"/>
        <end position="75"/>
    </location>
</feature>
<evidence type="ECO:0000256" key="2">
    <source>
        <dbReference type="SAM" id="SignalP"/>
    </source>
</evidence>
<protein>
    <submittedName>
        <fullName evidence="3">Putative secreted peptide</fullName>
    </submittedName>
</protein>
<feature type="compositionally biased region" description="Low complexity" evidence="1">
    <location>
        <begin position="39"/>
        <end position="49"/>
    </location>
</feature>